<dbReference type="KEGG" id="eiv:EIN_046680"/>
<proteinExistence type="predicted"/>
<dbReference type="InterPro" id="IPR035979">
    <property type="entry name" value="RBD_domain_sf"/>
</dbReference>
<evidence type="ECO:0000259" key="5">
    <source>
        <dbReference type="PROSITE" id="PS50128"/>
    </source>
</evidence>
<dbReference type="SMART" id="SM00648">
    <property type="entry name" value="SWAP"/>
    <property type="match status" value="1"/>
</dbReference>
<dbReference type="Pfam" id="PF01805">
    <property type="entry name" value="Surp"/>
    <property type="match status" value="1"/>
</dbReference>
<dbReference type="SMR" id="A0A0A1UH17"/>
<dbReference type="Proteomes" id="UP000014680">
    <property type="component" value="Unassembled WGS sequence"/>
</dbReference>
<evidence type="ECO:0000313" key="6">
    <source>
        <dbReference type="EMBL" id="ELP94415.1"/>
    </source>
</evidence>
<dbReference type="PROSITE" id="PS50128">
    <property type="entry name" value="SURP"/>
    <property type="match status" value="1"/>
</dbReference>
<dbReference type="SUPFAM" id="SSF54928">
    <property type="entry name" value="RNA-binding domain, RBD"/>
    <property type="match status" value="2"/>
</dbReference>
<sequence>MGNPYYPYYPYDPLQMQMYGYQPMPMQPMSYPFMYNPIQQPPPPPVALPPEPAPQEDAKTLFVGNLLPGMASELIGIFSAYGEVLNTVQPKGKNYMFIHFKDAECAKEAKDEMNNKNYGNTILKVNFGKQTQPPVQPPVNFAQQQYQQMQQQQHFAMQQTNYEKREENVEYKPKEEERVGIEPTKTLWIGGLNNNEMAVFPQLTAFGEVEKIRIARAKNCGFIEFKNVEDAKRAIDNKIHTLSEECGVRVRYARDVMPQSRLWFPDMPSEFLLPADLPVKPVEEDNIKESTKYIVKVLCEYLTVQGIVFEQVVKNKCDNNNNFEFMKENNEENEYYKWKVFEAVMKKYNMNPLVKDVDGLEDDDIPPWVMEEEKENKVENDGTQEEKKMEMA</sequence>
<evidence type="ECO:0000313" key="7">
    <source>
        <dbReference type="Proteomes" id="UP000014680"/>
    </source>
</evidence>
<feature type="region of interest" description="Disordered" evidence="3">
    <location>
        <begin position="367"/>
        <end position="392"/>
    </location>
</feature>
<dbReference type="AlphaFoldDB" id="A0A0A1UH17"/>
<dbReference type="PANTHER" id="PTHR23189">
    <property type="entry name" value="RNA RECOGNITION MOTIF-CONTAINING"/>
    <property type="match status" value="1"/>
</dbReference>
<feature type="domain" description="RRM" evidence="4">
    <location>
        <begin position="59"/>
        <end position="130"/>
    </location>
</feature>
<gene>
    <name evidence="6" type="ORF">EIN_046680</name>
</gene>
<dbReference type="GO" id="GO:0006396">
    <property type="term" value="P:RNA processing"/>
    <property type="evidence" value="ECO:0007669"/>
    <property type="project" value="InterPro"/>
</dbReference>
<dbReference type="Gene3D" id="1.10.10.790">
    <property type="entry name" value="Surp module"/>
    <property type="match status" value="1"/>
</dbReference>
<dbReference type="PROSITE" id="PS50102">
    <property type="entry name" value="RRM"/>
    <property type="match status" value="2"/>
</dbReference>
<feature type="domain" description="SURP motif" evidence="5">
    <location>
        <begin position="294"/>
        <end position="336"/>
    </location>
</feature>
<dbReference type="OMA" id="KKCSSDP"/>
<protein>
    <submittedName>
        <fullName evidence="6">Uncharacterized protein</fullName>
    </submittedName>
</protein>
<dbReference type="InterPro" id="IPR000504">
    <property type="entry name" value="RRM_dom"/>
</dbReference>
<name>A0A0A1UH17_ENTIV</name>
<dbReference type="GeneID" id="14893409"/>
<dbReference type="OrthoDB" id="2017782at2759"/>
<dbReference type="SMART" id="SM00360">
    <property type="entry name" value="RRM"/>
    <property type="match status" value="2"/>
</dbReference>
<dbReference type="Gene3D" id="3.30.70.330">
    <property type="match status" value="2"/>
</dbReference>
<keyword evidence="7" id="KW-1185">Reference proteome</keyword>
<dbReference type="SUPFAM" id="SSF109905">
    <property type="entry name" value="Surp module (SWAP domain)"/>
    <property type="match status" value="1"/>
</dbReference>
<dbReference type="InterPro" id="IPR012677">
    <property type="entry name" value="Nucleotide-bd_a/b_plait_sf"/>
</dbReference>
<dbReference type="GO" id="GO:0003723">
    <property type="term" value="F:RNA binding"/>
    <property type="evidence" value="ECO:0007669"/>
    <property type="project" value="UniProtKB-UniRule"/>
</dbReference>
<organism evidence="6 7">
    <name type="scientific">Entamoeba invadens IP1</name>
    <dbReference type="NCBI Taxonomy" id="370355"/>
    <lineage>
        <taxon>Eukaryota</taxon>
        <taxon>Amoebozoa</taxon>
        <taxon>Evosea</taxon>
        <taxon>Archamoebae</taxon>
        <taxon>Mastigamoebida</taxon>
        <taxon>Entamoebidae</taxon>
        <taxon>Entamoeba</taxon>
    </lineage>
</organism>
<feature type="domain" description="RRM" evidence="4">
    <location>
        <begin position="185"/>
        <end position="255"/>
    </location>
</feature>
<evidence type="ECO:0000259" key="4">
    <source>
        <dbReference type="PROSITE" id="PS50102"/>
    </source>
</evidence>
<accession>A0A0A1UH17</accession>
<evidence type="ECO:0000256" key="3">
    <source>
        <dbReference type="SAM" id="MobiDB-lite"/>
    </source>
</evidence>
<evidence type="ECO:0000256" key="2">
    <source>
        <dbReference type="PROSITE-ProRule" id="PRU00176"/>
    </source>
</evidence>
<dbReference type="RefSeq" id="XP_004261186.1">
    <property type="nucleotide sequence ID" value="XM_004261138.1"/>
</dbReference>
<dbReference type="EMBL" id="KB206215">
    <property type="protein sequence ID" value="ELP94415.1"/>
    <property type="molecule type" value="Genomic_DNA"/>
</dbReference>
<dbReference type="CDD" id="cd00590">
    <property type="entry name" value="RRM_SF"/>
    <property type="match status" value="1"/>
</dbReference>
<keyword evidence="1 2" id="KW-0694">RNA-binding</keyword>
<dbReference type="InterPro" id="IPR000061">
    <property type="entry name" value="Surp"/>
</dbReference>
<reference evidence="6 7" key="1">
    <citation type="submission" date="2012-10" db="EMBL/GenBank/DDBJ databases">
        <authorList>
            <person name="Zafar N."/>
            <person name="Inman J."/>
            <person name="Hall N."/>
            <person name="Lorenzi H."/>
            <person name="Caler E."/>
        </authorList>
    </citation>
    <scope>NUCLEOTIDE SEQUENCE [LARGE SCALE GENOMIC DNA]</scope>
    <source>
        <strain evidence="6 7">IP1</strain>
    </source>
</reference>
<dbReference type="Pfam" id="PF00076">
    <property type="entry name" value="RRM_1"/>
    <property type="match status" value="2"/>
</dbReference>
<feature type="compositionally biased region" description="Basic and acidic residues" evidence="3">
    <location>
        <begin position="374"/>
        <end position="392"/>
    </location>
</feature>
<evidence type="ECO:0000256" key="1">
    <source>
        <dbReference type="ARBA" id="ARBA00022884"/>
    </source>
</evidence>
<dbReference type="InterPro" id="IPR035967">
    <property type="entry name" value="SWAP/Surp_sf"/>
</dbReference>
<dbReference type="VEuPathDB" id="AmoebaDB:EIN_046680"/>